<dbReference type="InterPro" id="IPR016193">
    <property type="entry name" value="Cytidine_deaminase-like"/>
</dbReference>
<dbReference type="AlphaFoldDB" id="A0A3B1DH45"/>
<dbReference type="GO" id="GO:0009231">
    <property type="term" value="P:riboflavin biosynthetic process"/>
    <property type="evidence" value="ECO:0007669"/>
    <property type="project" value="UniProtKB-UniPathway"/>
</dbReference>
<evidence type="ECO:0000256" key="8">
    <source>
        <dbReference type="ARBA" id="ARBA00023268"/>
    </source>
</evidence>
<dbReference type="UniPathway" id="UPA00275">
    <property type="reaction ID" value="UER00401"/>
</dbReference>
<evidence type="ECO:0000256" key="5">
    <source>
        <dbReference type="ARBA" id="ARBA00022833"/>
    </source>
</evidence>
<evidence type="ECO:0000256" key="4">
    <source>
        <dbReference type="ARBA" id="ARBA00022723"/>
    </source>
</evidence>
<keyword evidence="5" id="KW-0862">Zinc</keyword>
<gene>
    <name evidence="10" type="ORF">MNBD_PLANCTO03-1681</name>
</gene>
<reference evidence="10" key="1">
    <citation type="submission" date="2018-06" db="EMBL/GenBank/DDBJ databases">
        <authorList>
            <person name="Zhirakovskaya E."/>
        </authorList>
    </citation>
    <scope>NUCLEOTIDE SEQUENCE</scope>
</reference>
<dbReference type="EMBL" id="UOGK01000579">
    <property type="protein sequence ID" value="VAX41689.1"/>
    <property type="molecule type" value="Genomic_DNA"/>
</dbReference>
<keyword evidence="8" id="KW-0511">Multifunctional enzyme</keyword>
<dbReference type="PANTHER" id="PTHR38011">
    <property type="entry name" value="DIHYDROFOLATE REDUCTASE FAMILY PROTEIN (AFU_ORTHOLOGUE AFUA_8G06820)"/>
    <property type="match status" value="1"/>
</dbReference>
<evidence type="ECO:0000256" key="1">
    <source>
        <dbReference type="ARBA" id="ARBA00004882"/>
    </source>
</evidence>
<evidence type="ECO:0000256" key="3">
    <source>
        <dbReference type="ARBA" id="ARBA00022619"/>
    </source>
</evidence>
<dbReference type="SUPFAM" id="SSF53927">
    <property type="entry name" value="Cytidine deaminase-like"/>
    <property type="match status" value="1"/>
</dbReference>
<evidence type="ECO:0000259" key="9">
    <source>
        <dbReference type="PROSITE" id="PS51747"/>
    </source>
</evidence>
<dbReference type="PROSITE" id="PS00903">
    <property type="entry name" value="CYT_DCMP_DEAMINASES_1"/>
    <property type="match status" value="1"/>
</dbReference>
<dbReference type="PANTHER" id="PTHR38011:SF7">
    <property type="entry name" value="2,5-DIAMINO-6-RIBOSYLAMINO-4(3H)-PYRIMIDINONE 5'-PHOSPHATE REDUCTASE"/>
    <property type="match status" value="1"/>
</dbReference>
<evidence type="ECO:0000256" key="6">
    <source>
        <dbReference type="ARBA" id="ARBA00022857"/>
    </source>
</evidence>
<dbReference type="Gene3D" id="3.40.430.10">
    <property type="entry name" value="Dihydrofolate Reductase, subunit A"/>
    <property type="match status" value="1"/>
</dbReference>
<dbReference type="EC" id="1.1.1.193" evidence="10"/>
<name>A0A3B1DH45_9ZZZZ</name>
<feature type="domain" description="CMP/dCMP-type deaminase" evidence="9">
    <location>
        <begin position="1"/>
        <end position="124"/>
    </location>
</feature>
<evidence type="ECO:0000256" key="2">
    <source>
        <dbReference type="ARBA" id="ARBA00004910"/>
    </source>
</evidence>
<keyword evidence="10" id="KW-0378">Hydrolase</keyword>
<dbReference type="InterPro" id="IPR004794">
    <property type="entry name" value="Eubact_RibD"/>
</dbReference>
<dbReference type="GO" id="GO:0008835">
    <property type="term" value="F:diaminohydroxyphosphoribosylaminopyrimidine deaminase activity"/>
    <property type="evidence" value="ECO:0007669"/>
    <property type="project" value="UniProtKB-EC"/>
</dbReference>
<keyword evidence="6" id="KW-0521">NADP</keyword>
<dbReference type="PIRSF" id="PIRSF006769">
    <property type="entry name" value="RibD"/>
    <property type="match status" value="1"/>
</dbReference>
<dbReference type="InterPro" id="IPR050765">
    <property type="entry name" value="Riboflavin_Biosynth_HTPR"/>
</dbReference>
<dbReference type="InterPro" id="IPR002125">
    <property type="entry name" value="CMP_dCMP_dom"/>
</dbReference>
<comment type="pathway">
    <text evidence="1">Cofactor biosynthesis; riboflavin biosynthesis; 5-amino-6-(D-ribitylamino)uracil from GTP: step 2/4.</text>
</comment>
<protein>
    <submittedName>
        <fullName evidence="10">Diaminohydroxyphosphoribosylaminopyrimidine deaminase / 5-amino-6-(5-phosphoribosylamino)uracil reductase</fullName>
        <ecNumber evidence="10">1.1.1.193</ecNumber>
        <ecNumber evidence="10">3.5.4.26</ecNumber>
    </submittedName>
</protein>
<dbReference type="CDD" id="cd01284">
    <property type="entry name" value="Riboflavin_deaminase-reductase"/>
    <property type="match status" value="1"/>
</dbReference>
<dbReference type="SUPFAM" id="SSF53597">
    <property type="entry name" value="Dihydrofolate reductase-like"/>
    <property type="match status" value="1"/>
</dbReference>
<dbReference type="Pfam" id="PF00383">
    <property type="entry name" value="dCMP_cyt_deam_1"/>
    <property type="match status" value="1"/>
</dbReference>
<evidence type="ECO:0000313" key="10">
    <source>
        <dbReference type="EMBL" id="VAX41689.1"/>
    </source>
</evidence>
<proteinExistence type="predicted"/>
<dbReference type="NCBIfam" id="TIGR00326">
    <property type="entry name" value="eubact_ribD"/>
    <property type="match status" value="1"/>
</dbReference>
<dbReference type="GO" id="GO:0008703">
    <property type="term" value="F:5-amino-6-(5-phosphoribosylamino)uracil reductase activity"/>
    <property type="evidence" value="ECO:0007669"/>
    <property type="project" value="UniProtKB-EC"/>
</dbReference>
<dbReference type="Gene3D" id="3.40.140.10">
    <property type="entry name" value="Cytidine Deaminase, domain 2"/>
    <property type="match status" value="1"/>
</dbReference>
<comment type="pathway">
    <text evidence="2">Cofactor biosynthesis; riboflavin biosynthesis; 5-amino-6-(D-ribitylamino)uracil from GTP: step 3/4.</text>
</comment>
<accession>A0A3B1DH45</accession>
<keyword evidence="4" id="KW-0479">Metal-binding</keyword>
<keyword evidence="7 10" id="KW-0560">Oxidoreductase</keyword>
<organism evidence="10">
    <name type="scientific">hydrothermal vent metagenome</name>
    <dbReference type="NCBI Taxonomy" id="652676"/>
    <lineage>
        <taxon>unclassified sequences</taxon>
        <taxon>metagenomes</taxon>
        <taxon>ecological metagenomes</taxon>
    </lineage>
</organism>
<dbReference type="InterPro" id="IPR016192">
    <property type="entry name" value="APOBEC/CMP_deaminase_Zn-bd"/>
</dbReference>
<dbReference type="Pfam" id="PF01872">
    <property type="entry name" value="RibD_C"/>
    <property type="match status" value="1"/>
</dbReference>
<keyword evidence="3" id="KW-0686">Riboflavin biosynthesis</keyword>
<dbReference type="InterPro" id="IPR024072">
    <property type="entry name" value="DHFR-like_dom_sf"/>
</dbReference>
<dbReference type="InterPro" id="IPR002734">
    <property type="entry name" value="RibDG_C"/>
</dbReference>
<evidence type="ECO:0000256" key="7">
    <source>
        <dbReference type="ARBA" id="ARBA00023002"/>
    </source>
</evidence>
<sequence>MSVRTYLDRAACVATRATGDVEPNPMVGAVLVREGVVIGLGHHRRYGGLHAEREALANCRRRGNDPRGATAFVTLEPCCHHGKQPPCTEALIEAGIERVVYARPDPHAASGGGAEVLQQAGIPCEFCTDSPLATHLSDPFVKRVTTGLPWVIAKWAQTAGGSLTTPEGESPWITNALSLKRVHRLRARVDAIVTGIGTVIADDPLLTARGVRRVRRIARRVVVEGQRTLPLACQLVRSVDDGAVVVVRAFPNGTASEKSPSRKRGEAGPCARLDASDPSLARGAQWGIKRMCVPGVEGRIDLAAMLCQLVEQHDATTVMLECGPRLLGAFFEAGLVDEAFVYGAPDAQGHAQQEGLRGKPARWVEALPLVRTKVLGGDVEYWYRRLFSDG</sequence>
<dbReference type="PROSITE" id="PS51747">
    <property type="entry name" value="CYT_DCMP_DEAMINASES_2"/>
    <property type="match status" value="1"/>
</dbReference>
<dbReference type="GO" id="GO:0008270">
    <property type="term" value="F:zinc ion binding"/>
    <property type="evidence" value="ECO:0007669"/>
    <property type="project" value="InterPro"/>
</dbReference>
<dbReference type="EC" id="3.5.4.26" evidence="10"/>